<accession>A0AA38IEW6</accession>
<proteinExistence type="predicted"/>
<gene>
    <name evidence="1" type="ORF">Zmor_014500</name>
</gene>
<organism evidence="1 2">
    <name type="scientific">Zophobas morio</name>
    <dbReference type="NCBI Taxonomy" id="2755281"/>
    <lineage>
        <taxon>Eukaryota</taxon>
        <taxon>Metazoa</taxon>
        <taxon>Ecdysozoa</taxon>
        <taxon>Arthropoda</taxon>
        <taxon>Hexapoda</taxon>
        <taxon>Insecta</taxon>
        <taxon>Pterygota</taxon>
        <taxon>Neoptera</taxon>
        <taxon>Endopterygota</taxon>
        <taxon>Coleoptera</taxon>
        <taxon>Polyphaga</taxon>
        <taxon>Cucujiformia</taxon>
        <taxon>Tenebrionidae</taxon>
        <taxon>Zophobas</taxon>
    </lineage>
</organism>
<reference evidence="1" key="1">
    <citation type="journal article" date="2023" name="G3 (Bethesda)">
        <title>Whole genome assemblies of Zophobas morio and Tenebrio molitor.</title>
        <authorList>
            <person name="Kaur S."/>
            <person name="Stinson S.A."/>
            <person name="diCenzo G.C."/>
        </authorList>
    </citation>
    <scope>NUCLEOTIDE SEQUENCE</scope>
    <source>
        <strain evidence="1">QUZm001</strain>
    </source>
</reference>
<comment type="caution">
    <text evidence="1">The sequence shown here is derived from an EMBL/GenBank/DDBJ whole genome shotgun (WGS) entry which is preliminary data.</text>
</comment>
<sequence>MYHINHEKKVSHLVIIYKIREEVAIESSKIVSAKSKTVYDKEFNEFIACCREKKVNINDLEEDVLLEFFNVSQRIAPSTCTKYSMLKFTLKQYKRMAIS</sequence>
<dbReference type="EMBL" id="JALNTZ010000004">
    <property type="protein sequence ID" value="KAJ3655367.1"/>
    <property type="molecule type" value="Genomic_DNA"/>
</dbReference>
<keyword evidence="2" id="KW-1185">Reference proteome</keyword>
<dbReference type="Proteomes" id="UP001168821">
    <property type="component" value="Unassembled WGS sequence"/>
</dbReference>
<protein>
    <submittedName>
        <fullName evidence="1">Uncharacterized protein</fullName>
    </submittedName>
</protein>
<dbReference type="AlphaFoldDB" id="A0AA38IEW6"/>
<evidence type="ECO:0000313" key="1">
    <source>
        <dbReference type="EMBL" id="KAJ3655367.1"/>
    </source>
</evidence>
<evidence type="ECO:0000313" key="2">
    <source>
        <dbReference type="Proteomes" id="UP001168821"/>
    </source>
</evidence>
<name>A0AA38IEW6_9CUCU</name>